<protein>
    <recommendedName>
        <fullName evidence="5">DUF5313 domain-containing protein</fullName>
    </recommendedName>
</protein>
<accession>D2S8B5</accession>
<evidence type="ECO:0000256" key="2">
    <source>
        <dbReference type="SAM" id="Phobius"/>
    </source>
</evidence>
<reference evidence="4" key="2">
    <citation type="submission" date="2010-01" db="EMBL/GenBank/DDBJ databases">
        <title>The complete genome of Geodermatophilus obscurus DSM 43160.</title>
        <authorList>
            <consortium name="US DOE Joint Genome Institute (JGI-PGF)"/>
            <person name="Lucas S."/>
            <person name="Copeland A."/>
            <person name="Lapidus A."/>
            <person name="Glavina del Rio T."/>
            <person name="Dalin E."/>
            <person name="Tice H."/>
            <person name="Bruce D."/>
            <person name="Goodwin L."/>
            <person name="Pitluck S."/>
            <person name="Kyrpides N."/>
            <person name="Mavromatis K."/>
            <person name="Ivanova N."/>
            <person name="Munk A.C."/>
            <person name="Brettin T."/>
            <person name="Detter J.C."/>
            <person name="Han C."/>
            <person name="Larimer F."/>
            <person name="Land M."/>
            <person name="Hauser L."/>
            <person name="Markowitz V."/>
            <person name="Cheng J.-F."/>
            <person name="Hugenholtz P."/>
            <person name="Woyke T."/>
            <person name="Wu D."/>
            <person name="Jando M."/>
            <person name="Schneider S."/>
            <person name="Klenk H.-P."/>
            <person name="Eisen J.A."/>
        </authorList>
    </citation>
    <scope>NUCLEOTIDE SEQUENCE [LARGE SCALE GENOMIC DNA]</scope>
    <source>
        <strain evidence="4">ATCC 25078 / DSM 43160 / JCM 3152 / KCC A-0152 / KCTC 9177 / NBRC 13315 / NRRL B-3577 / G-20</strain>
    </source>
</reference>
<evidence type="ECO:0000256" key="1">
    <source>
        <dbReference type="SAM" id="MobiDB-lite"/>
    </source>
</evidence>
<dbReference type="OrthoDB" id="5195204at2"/>
<name>D2S8B5_GEOOG</name>
<dbReference type="STRING" id="526225.Gobs_0773"/>
<dbReference type="KEGG" id="gob:Gobs_0773"/>
<dbReference type="InterPro" id="IPR035197">
    <property type="entry name" value="DUF5313"/>
</dbReference>
<keyword evidence="4" id="KW-1185">Reference proteome</keyword>
<dbReference type="eggNOG" id="ENOG5032YDT">
    <property type="taxonomic scope" value="Bacteria"/>
</dbReference>
<organism evidence="3 4">
    <name type="scientific">Geodermatophilus obscurus (strain ATCC 25078 / DSM 43160 / JCM 3152 / CCUG 61914 / KCC A-0152 / KCTC 9177 / NBRC 13315 / NRRL B-3577 / G-20)</name>
    <dbReference type="NCBI Taxonomy" id="526225"/>
    <lineage>
        <taxon>Bacteria</taxon>
        <taxon>Bacillati</taxon>
        <taxon>Actinomycetota</taxon>
        <taxon>Actinomycetes</taxon>
        <taxon>Geodermatophilales</taxon>
        <taxon>Geodermatophilaceae</taxon>
        <taxon>Geodermatophilus</taxon>
    </lineage>
</organism>
<dbReference type="AlphaFoldDB" id="D2S8B5"/>
<sequence>MLSPTGPRQRPSRPTVVHVRTPTAARRPTPLQWVRYALGGRLPSELSPWVLADTTEPGWARRHLTRAVVQLLPVLVLCLAVVPVPLVYRLSAAAGGLLMGLIFSTAFMVETTEHRVAKAGYPPGTAARIRADRHEREQLERRSPYRRDGAGSFD</sequence>
<evidence type="ECO:0000313" key="4">
    <source>
        <dbReference type="Proteomes" id="UP000001382"/>
    </source>
</evidence>
<feature type="compositionally biased region" description="Basic and acidic residues" evidence="1">
    <location>
        <begin position="129"/>
        <end position="154"/>
    </location>
</feature>
<keyword evidence="2" id="KW-0812">Transmembrane</keyword>
<dbReference type="Pfam" id="PF17240">
    <property type="entry name" value="DUF5313"/>
    <property type="match status" value="1"/>
</dbReference>
<evidence type="ECO:0000313" key="3">
    <source>
        <dbReference type="EMBL" id="ADB73537.1"/>
    </source>
</evidence>
<dbReference type="Proteomes" id="UP000001382">
    <property type="component" value="Chromosome"/>
</dbReference>
<dbReference type="EMBL" id="CP001867">
    <property type="protein sequence ID" value="ADB73537.1"/>
    <property type="molecule type" value="Genomic_DNA"/>
</dbReference>
<evidence type="ECO:0008006" key="5">
    <source>
        <dbReference type="Google" id="ProtNLM"/>
    </source>
</evidence>
<gene>
    <name evidence="3" type="ordered locus">Gobs_0773</name>
</gene>
<feature type="region of interest" description="Disordered" evidence="1">
    <location>
        <begin position="127"/>
        <end position="154"/>
    </location>
</feature>
<feature type="transmembrane region" description="Helical" evidence="2">
    <location>
        <begin position="92"/>
        <end position="109"/>
    </location>
</feature>
<keyword evidence="2" id="KW-1133">Transmembrane helix</keyword>
<reference evidence="3 4" key="1">
    <citation type="journal article" date="2010" name="Stand. Genomic Sci.">
        <title>Complete genome sequence of Geodermatophilus obscurus type strain (G-20).</title>
        <authorList>
            <person name="Ivanova N."/>
            <person name="Sikorski J."/>
            <person name="Jando M."/>
            <person name="Munk C."/>
            <person name="Lapidus A."/>
            <person name="Glavina Del Rio T."/>
            <person name="Copeland A."/>
            <person name="Tice H."/>
            <person name="Cheng J.-F."/>
            <person name="Lucas S."/>
            <person name="Chen F."/>
            <person name="Nolan M."/>
            <person name="Bruce D."/>
            <person name="Goodwin L."/>
            <person name="Pitluck S."/>
            <person name="Mavromatis K."/>
            <person name="Mikhailova N."/>
            <person name="Pati A."/>
            <person name="Chen A."/>
            <person name="Palaniappan K."/>
            <person name="Land M."/>
            <person name="Hauser L."/>
            <person name="Chang Y.-J."/>
            <person name="Jeffries C.D."/>
            <person name="Meincke L."/>
            <person name="Brettin T."/>
            <person name="Detter J.C."/>
            <person name="Detter J.C."/>
            <person name="Rohde M."/>
            <person name="Goeker M."/>
            <person name="Bristow J."/>
            <person name="Eisen J.A."/>
            <person name="Markowitz V."/>
            <person name="Hugenholtz P."/>
            <person name="Kyrpides N.C."/>
            <person name="Klenk H.-P."/>
        </authorList>
    </citation>
    <scope>NUCLEOTIDE SEQUENCE [LARGE SCALE GENOMIC DNA]</scope>
    <source>
        <strain evidence="4">ATCC 25078 / DSM 43160 / JCM 3152 / KCC A-0152 / KCTC 9177 / NBRC 13315 / NRRL B-3577 / G-20</strain>
    </source>
</reference>
<feature type="transmembrane region" description="Helical" evidence="2">
    <location>
        <begin position="67"/>
        <end position="86"/>
    </location>
</feature>
<proteinExistence type="predicted"/>
<dbReference type="HOGENOM" id="CLU_143514_1_1_11"/>
<keyword evidence="2" id="KW-0472">Membrane</keyword>